<evidence type="ECO:0000313" key="2">
    <source>
        <dbReference type="Proteomes" id="UP001497644"/>
    </source>
</evidence>
<accession>A0AAV2NFX4</accession>
<organism evidence="1 2">
    <name type="scientific">Lasius platythorax</name>
    <dbReference type="NCBI Taxonomy" id="488582"/>
    <lineage>
        <taxon>Eukaryota</taxon>
        <taxon>Metazoa</taxon>
        <taxon>Ecdysozoa</taxon>
        <taxon>Arthropoda</taxon>
        <taxon>Hexapoda</taxon>
        <taxon>Insecta</taxon>
        <taxon>Pterygota</taxon>
        <taxon>Neoptera</taxon>
        <taxon>Endopterygota</taxon>
        <taxon>Hymenoptera</taxon>
        <taxon>Apocrita</taxon>
        <taxon>Aculeata</taxon>
        <taxon>Formicoidea</taxon>
        <taxon>Formicidae</taxon>
        <taxon>Formicinae</taxon>
        <taxon>Lasius</taxon>
        <taxon>Lasius</taxon>
    </lineage>
</organism>
<dbReference type="AlphaFoldDB" id="A0AAV2NFX4"/>
<reference evidence="1" key="1">
    <citation type="submission" date="2024-04" db="EMBL/GenBank/DDBJ databases">
        <authorList>
            <consortium name="Molecular Ecology Group"/>
        </authorList>
    </citation>
    <scope>NUCLEOTIDE SEQUENCE</scope>
</reference>
<gene>
    <name evidence="1" type="ORF">LPLAT_LOCUS3949</name>
</gene>
<name>A0AAV2NFX4_9HYME</name>
<protein>
    <submittedName>
        <fullName evidence="1">Uncharacterized protein</fullName>
    </submittedName>
</protein>
<proteinExistence type="predicted"/>
<sequence>MHRRCDCDCDGCGGDYGALIILTIRWARAVTFERRRHVAANERPTMHVSSRCKSALTAPSDAPVLPAECERMLRGSGLSLSSSSLSSSLSTMHICVASVRGSSNREERSPVIEYTTCRSDVQSDRSALGYP</sequence>
<dbReference type="EMBL" id="OZ034836">
    <property type="protein sequence ID" value="CAL1678031.1"/>
    <property type="molecule type" value="Genomic_DNA"/>
</dbReference>
<keyword evidence="2" id="KW-1185">Reference proteome</keyword>
<evidence type="ECO:0000313" key="1">
    <source>
        <dbReference type="EMBL" id="CAL1678031.1"/>
    </source>
</evidence>
<dbReference type="Proteomes" id="UP001497644">
    <property type="component" value="Chromosome 13"/>
</dbReference>